<feature type="domain" description="Galactose-1-phosphate uridyl transferase C-terminal" evidence="10">
    <location>
        <begin position="166"/>
        <end position="311"/>
    </location>
</feature>
<evidence type="ECO:0000256" key="4">
    <source>
        <dbReference type="ARBA" id="ARBA00022723"/>
    </source>
</evidence>
<comment type="cofactor">
    <cofactor evidence="8">
        <name>Zn(2+)</name>
        <dbReference type="ChEBI" id="CHEBI:29105"/>
    </cofactor>
    <text evidence="8">Binds 1 zinc ion per subunit.</text>
</comment>
<proteinExistence type="inferred from homology"/>
<evidence type="ECO:0000259" key="9">
    <source>
        <dbReference type="Pfam" id="PF01087"/>
    </source>
</evidence>
<organism evidence="11 12">
    <name type="scientific">candidate division WOR-3 bacterium</name>
    <dbReference type="NCBI Taxonomy" id="2052148"/>
    <lineage>
        <taxon>Bacteria</taxon>
        <taxon>Bacteria division WOR-3</taxon>
    </lineage>
</organism>
<sequence length="314" mass="36807">MSHLRKDPLVKRWVVVATKRRHRPRKVEECPFCPGNEGLTPPEVLRIPEKKDWQVRVVPNLFPILGDHGETTRSPFYRSRPGKGFHEIIIETPLHNRHIAELELNNLKLVLDTYQHRLREFNDLSWIRYTLIFKNYGRRAGASLKHSHSQVVAMPLLPKRVAEELTSAKAYYRRHRRCLFCQIIAEEKETEDRIIVSNRHYLAFVPYAARIPYEIWIMPIRHQAYFDRVSDDEKFAFAEIIQSCLKRLVKVLDDPPFNFFLHTGPNHLDAGDYYHYHLVIMPVTTILGGFELGSGFYVNQSLAEEDAQRLREAG</sequence>
<feature type="active site" description="Tele-UMP-histidine intermediate" evidence="7">
    <location>
        <position position="148"/>
    </location>
</feature>
<dbReference type="PANTHER" id="PTHR42763:SF2">
    <property type="entry name" value="ADP-GLUCOSE PHOSPHORYLASE"/>
    <property type="match status" value="1"/>
</dbReference>
<dbReference type="GO" id="GO:0006012">
    <property type="term" value="P:galactose metabolic process"/>
    <property type="evidence" value="ECO:0007669"/>
    <property type="project" value="InterPro"/>
</dbReference>
<evidence type="ECO:0000313" key="12">
    <source>
        <dbReference type="Proteomes" id="UP000268469"/>
    </source>
</evidence>
<comment type="caution">
    <text evidence="11">The sequence shown here is derived from an EMBL/GenBank/DDBJ whole genome shotgun (WGS) entry which is preliminary data.</text>
</comment>
<keyword evidence="3 11" id="KW-0548">Nucleotidyltransferase</keyword>
<dbReference type="AlphaFoldDB" id="A0A660SH57"/>
<feature type="binding site" evidence="8">
    <location>
        <position position="146"/>
    </location>
    <ligand>
        <name>Zn(2+)</name>
        <dbReference type="ChEBI" id="CHEBI:29105"/>
    </ligand>
</feature>
<dbReference type="InterPro" id="IPR005849">
    <property type="entry name" value="GalP_Utransf_N"/>
</dbReference>
<dbReference type="Pfam" id="PF01087">
    <property type="entry name" value="GalP_UDP_transf"/>
    <property type="match status" value="1"/>
</dbReference>
<protein>
    <submittedName>
        <fullName evidence="11">Galactose-1-phosphate uridylyltransferase</fullName>
    </submittedName>
</protein>
<dbReference type="PANTHER" id="PTHR42763">
    <property type="entry name" value="ADP-GLUCOSE PHOSPHORYLASE"/>
    <property type="match status" value="1"/>
</dbReference>
<evidence type="ECO:0000259" key="10">
    <source>
        <dbReference type="Pfam" id="PF02744"/>
    </source>
</evidence>
<feature type="binding site" evidence="8">
    <location>
        <position position="30"/>
    </location>
    <ligand>
        <name>Zn(2+)</name>
        <dbReference type="ChEBI" id="CHEBI:29105"/>
    </ligand>
</feature>
<dbReference type="InterPro" id="IPR053177">
    <property type="entry name" value="ADP-glucose_phosphorylase"/>
</dbReference>
<keyword evidence="4 8" id="KW-0479">Metal-binding</keyword>
<evidence type="ECO:0000256" key="7">
    <source>
        <dbReference type="PIRSR" id="PIRSR000808-1"/>
    </source>
</evidence>
<dbReference type="GO" id="GO:0008108">
    <property type="term" value="F:UDP-glucose:hexose-1-phosphate uridylyltransferase activity"/>
    <property type="evidence" value="ECO:0007669"/>
    <property type="project" value="InterPro"/>
</dbReference>
<evidence type="ECO:0000256" key="6">
    <source>
        <dbReference type="ARBA" id="ARBA00023277"/>
    </source>
</evidence>
<feature type="binding site" evidence="8">
    <location>
        <position position="33"/>
    </location>
    <ligand>
        <name>Zn(2+)</name>
        <dbReference type="ChEBI" id="CHEBI:29105"/>
    </ligand>
</feature>
<comment type="similarity">
    <text evidence="1">Belongs to the galactose-1-phosphate uridylyltransferase type 1 family.</text>
</comment>
<dbReference type="GO" id="GO:0008270">
    <property type="term" value="F:zinc ion binding"/>
    <property type="evidence" value="ECO:0007669"/>
    <property type="project" value="InterPro"/>
</dbReference>
<evidence type="ECO:0000256" key="3">
    <source>
        <dbReference type="ARBA" id="ARBA00022695"/>
    </source>
</evidence>
<dbReference type="InterPro" id="IPR005850">
    <property type="entry name" value="GalP_Utransf_C"/>
</dbReference>
<dbReference type="SUPFAM" id="SSF54197">
    <property type="entry name" value="HIT-like"/>
    <property type="match status" value="2"/>
</dbReference>
<dbReference type="Pfam" id="PF02744">
    <property type="entry name" value="GalP_UDP_tr_C"/>
    <property type="match status" value="1"/>
</dbReference>
<keyword evidence="5 8" id="KW-0862">Zinc</keyword>
<keyword evidence="2 11" id="KW-0808">Transferase</keyword>
<evidence type="ECO:0000256" key="5">
    <source>
        <dbReference type="ARBA" id="ARBA00022833"/>
    </source>
</evidence>
<dbReference type="InterPro" id="IPR001937">
    <property type="entry name" value="GalP_UDPtransf1"/>
</dbReference>
<evidence type="ECO:0000256" key="1">
    <source>
        <dbReference type="ARBA" id="ARBA00010951"/>
    </source>
</evidence>
<evidence type="ECO:0000256" key="8">
    <source>
        <dbReference type="PIRSR" id="PIRSR000808-3"/>
    </source>
</evidence>
<evidence type="ECO:0000256" key="2">
    <source>
        <dbReference type="ARBA" id="ARBA00022679"/>
    </source>
</evidence>
<dbReference type="Gene3D" id="3.30.428.10">
    <property type="entry name" value="HIT-like"/>
    <property type="match status" value="2"/>
</dbReference>
<evidence type="ECO:0000313" key="11">
    <source>
        <dbReference type="EMBL" id="RKX69993.1"/>
    </source>
</evidence>
<reference evidence="11 12" key="1">
    <citation type="submission" date="2018-06" db="EMBL/GenBank/DDBJ databases">
        <title>Extensive metabolic versatility and redundancy in microbially diverse, dynamic hydrothermal sediments.</title>
        <authorList>
            <person name="Dombrowski N."/>
            <person name="Teske A."/>
            <person name="Baker B.J."/>
        </authorList>
    </citation>
    <scope>NUCLEOTIDE SEQUENCE [LARGE SCALE GENOMIC DNA]</scope>
    <source>
        <strain evidence="11">B36_G15</strain>
    </source>
</reference>
<feature type="binding site" evidence="8">
    <location>
        <position position="95"/>
    </location>
    <ligand>
        <name>Zn(2+)</name>
        <dbReference type="ChEBI" id="CHEBI:29105"/>
    </ligand>
</feature>
<keyword evidence="6" id="KW-0119">Carbohydrate metabolism</keyword>
<dbReference type="InterPro" id="IPR036265">
    <property type="entry name" value="HIT-like_sf"/>
</dbReference>
<accession>A0A660SH57</accession>
<name>A0A660SH57_UNCW3</name>
<gene>
    <name evidence="11" type="ORF">DRP53_06430</name>
</gene>
<dbReference type="Proteomes" id="UP000268469">
    <property type="component" value="Unassembled WGS sequence"/>
</dbReference>
<feature type="domain" description="Galactose-1-phosphate uridyl transferase N-terminal" evidence="9">
    <location>
        <begin position="2"/>
        <end position="158"/>
    </location>
</feature>
<dbReference type="EMBL" id="QNBE01000056">
    <property type="protein sequence ID" value="RKX69993.1"/>
    <property type="molecule type" value="Genomic_DNA"/>
</dbReference>
<dbReference type="PIRSF" id="PIRSF000808">
    <property type="entry name" value="GalT"/>
    <property type="match status" value="1"/>
</dbReference>